<gene>
    <name evidence="5" type="ORF">JIN85_19850</name>
</gene>
<evidence type="ECO:0000256" key="2">
    <source>
        <dbReference type="ARBA" id="ARBA00023002"/>
    </source>
</evidence>
<dbReference type="GO" id="GO:0017000">
    <property type="term" value="P:antibiotic biosynthetic process"/>
    <property type="evidence" value="ECO:0007669"/>
    <property type="project" value="UniProtKB-KW"/>
</dbReference>
<dbReference type="AlphaFoldDB" id="A0A934VXS3"/>
<dbReference type="PANTHER" id="PTHR10696:SF56">
    <property type="entry name" value="TAUD_TFDA-LIKE DOMAIN-CONTAINING PROTEIN"/>
    <property type="match status" value="1"/>
</dbReference>
<dbReference type="InterPro" id="IPR042098">
    <property type="entry name" value="TauD-like_sf"/>
</dbReference>
<keyword evidence="6" id="KW-1185">Reference proteome</keyword>
<dbReference type="EMBL" id="JAENIJ010000073">
    <property type="protein sequence ID" value="MBK1884675.1"/>
    <property type="molecule type" value="Genomic_DNA"/>
</dbReference>
<dbReference type="Pfam" id="PF02668">
    <property type="entry name" value="TauD"/>
    <property type="match status" value="2"/>
</dbReference>
<comment type="caution">
    <text evidence="5">The sequence shown here is derived from an EMBL/GenBank/DDBJ whole genome shotgun (WGS) entry which is preliminary data.</text>
</comment>
<keyword evidence="2" id="KW-0560">Oxidoreductase</keyword>
<dbReference type="SUPFAM" id="SSF51197">
    <property type="entry name" value="Clavaminate synthase-like"/>
    <property type="match status" value="1"/>
</dbReference>
<organism evidence="5 6">
    <name type="scientific">Luteolibacter pohnpeiensis</name>
    <dbReference type="NCBI Taxonomy" id="454153"/>
    <lineage>
        <taxon>Bacteria</taxon>
        <taxon>Pseudomonadati</taxon>
        <taxon>Verrucomicrobiota</taxon>
        <taxon>Verrucomicrobiia</taxon>
        <taxon>Verrucomicrobiales</taxon>
        <taxon>Verrucomicrobiaceae</taxon>
        <taxon>Luteolibacter</taxon>
    </lineage>
</organism>
<dbReference type="InterPro" id="IPR050411">
    <property type="entry name" value="AlphaKG_dependent_hydroxylases"/>
</dbReference>
<feature type="domain" description="TauD/TfdA-like" evidence="4">
    <location>
        <begin position="5"/>
        <end position="93"/>
    </location>
</feature>
<evidence type="ECO:0000313" key="5">
    <source>
        <dbReference type="EMBL" id="MBK1884675.1"/>
    </source>
</evidence>
<protein>
    <submittedName>
        <fullName evidence="5">TauD/TfdA family dioxygenase</fullName>
    </submittedName>
</protein>
<evidence type="ECO:0000256" key="3">
    <source>
        <dbReference type="ARBA" id="ARBA00023194"/>
    </source>
</evidence>
<dbReference type="RefSeq" id="WP_200274092.1">
    <property type="nucleotide sequence ID" value="NZ_JAENIJ010000073.1"/>
</dbReference>
<comment type="cofactor">
    <cofactor evidence="1">
        <name>Fe(2+)</name>
        <dbReference type="ChEBI" id="CHEBI:29033"/>
    </cofactor>
</comment>
<feature type="domain" description="TauD/TfdA-like" evidence="4">
    <location>
        <begin position="170"/>
        <end position="207"/>
    </location>
</feature>
<proteinExistence type="predicted"/>
<dbReference type="Gene3D" id="3.60.130.10">
    <property type="entry name" value="Clavaminate synthase-like"/>
    <property type="match status" value="1"/>
</dbReference>
<accession>A0A934VXS3</accession>
<dbReference type="InterPro" id="IPR003819">
    <property type="entry name" value="TauD/TfdA-like"/>
</dbReference>
<dbReference type="Proteomes" id="UP000603141">
    <property type="component" value="Unassembled WGS sequence"/>
</dbReference>
<sequence>MKWRDRLDSEGFLICPGFDYEDLLDLAIELGSPVAESSSGDLVRIISPGQTANNSNSLSSRYGMAAFPFHTESAYWRVPPRYLMLHCISPGHGNRPTGYIDTAPRLSSLGAILESAQYRIRRSTGSFLVRCVERTETGIRVRADAECMLPMMKTRDPLNEFLLPGLDDTATWHSWTSNDLLILDNWRMMHGRGSATNLDPDRKLARILVANEH</sequence>
<evidence type="ECO:0000259" key="4">
    <source>
        <dbReference type="Pfam" id="PF02668"/>
    </source>
</evidence>
<evidence type="ECO:0000256" key="1">
    <source>
        <dbReference type="ARBA" id="ARBA00001954"/>
    </source>
</evidence>
<keyword evidence="3" id="KW-0045">Antibiotic biosynthesis</keyword>
<name>A0A934VXS3_9BACT</name>
<dbReference type="GO" id="GO:0016706">
    <property type="term" value="F:2-oxoglutarate-dependent dioxygenase activity"/>
    <property type="evidence" value="ECO:0007669"/>
    <property type="project" value="UniProtKB-ARBA"/>
</dbReference>
<reference evidence="5" key="1">
    <citation type="submission" date="2021-01" db="EMBL/GenBank/DDBJ databases">
        <title>Modified the classification status of verrucomicrobia.</title>
        <authorList>
            <person name="Feng X."/>
        </authorList>
    </citation>
    <scope>NUCLEOTIDE SEQUENCE</scope>
    <source>
        <strain evidence="5">KCTC 22041</strain>
    </source>
</reference>
<dbReference type="PANTHER" id="PTHR10696">
    <property type="entry name" value="GAMMA-BUTYROBETAINE HYDROXYLASE-RELATED"/>
    <property type="match status" value="1"/>
</dbReference>
<keyword evidence="5" id="KW-0223">Dioxygenase</keyword>
<evidence type="ECO:0000313" key="6">
    <source>
        <dbReference type="Proteomes" id="UP000603141"/>
    </source>
</evidence>